<evidence type="ECO:0000313" key="1">
    <source>
        <dbReference type="EMBL" id="GIF58050.1"/>
    </source>
</evidence>
<keyword evidence="2" id="KW-1185">Reference proteome</keyword>
<reference evidence="1 2" key="1">
    <citation type="submission" date="2021-01" db="EMBL/GenBank/DDBJ databases">
        <title>Whole genome shotgun sequence of Asanoa iriomotensis NBRC 100142.</title>
        <authorList>
            <person name="Komaki H."/>
            <person name="Tamura T."/>
        </authorList>
    </citation>
    <scope>NUCLEOTIDE SEQUENCE [LARGE SCALE GENOMIC DNA]</scope>
    <source>
        <strain evidence="1 2">NBRC 100142</strain>
    </source>
</reference>
<protein>
    <submittedName>
        <fullName evidence="1">Uncharacterized protein</fullName>
    </submittedName>
</protein>
<organism evidence="1 2">
    <name type="scientific">Asanoa iriomotensis</name>
    <dbReference type="NCBI Taxonomy" id="234613"/>
    <lineage>
        <taxon>Bacteria</taxon>
        <taxon>Bacillati</taxon>
        <taxon>Actinomycetota</taxon>
        <taxon>Actinomycetes</taxon>
        <taxon>Micromonosporales</taxon>
        <taxon>Micromonosporaceae</taxon>
        <taxon>Asanoa</taxon>
    </lineage>
</organism>
<accession>A0ABQ4C5I8</accession>
<name>A0ABQ4C5I8_9ACTN</name>
<comment type="caution">
    <text evidence="1">The sequence shown here is derived from an EMBL/GenBank/DDBJ whole genome shotgun (WGS) entry which is preliminary data.</text>
</comment>
<gene>
    <name evidence="1" type="ORF">Air01nite_41450</name>
</gene>
<sequence length="162" mass="18286">MTALVEAYCSDWRSTGLYASYFAIRVPNETARYHLVFLTHAERGLECWTKMQRRIDPVLGRGASPASIDAPTLFDGIAITSTMVEILRGYAGQEKTWQQMRIDAMQAGQSDRLLRAGLQELRMTGLAFRVEPLEATTPWPEGCTVRFYSEADLRDADQAEFN</sequence>
<proteinExistence type="predicted"/>
<dbReference type="Proteomes" id="UP000624325">
    <property type="component" value="Unassembled WGS sequence"/>
</dbReference>
<evidence type="ECO:0000313" key="2">
    <source>
        <dbReference type="Proteomes" id="UP000624325"/>
    </source>
</evidence>
<dbReference type="EMBL" id="BONC01000029">
    <property type="protein sequence ID" value="GIF58050.1"/>
    <property type="molecule type" value="Genomic_DNA"/>
</dbReference>